<reference evidence="1 2" key="1">
    <citation type="submission" date="2019-02" db="EMBL/GenBank/DDBJ databases">
        <title>Paenibacillus sp. nov., isolated from surface-sterilized tissue of Thalictrum simplex L.</title>
        <authorList>
            <person name="Tuo L."/>
        </authorList>
    </citation>
    <scope>NUCLEOTIDE SEQUENCE [LARGE SCALE GENOMIC DNA]</scope>
    <source>
        <strain evidence="1 2">N2SHLJ1</strain>
    </source>
</reference>
<dbReference type="AlphaFoldDB" id="A0A4Q9DVV8"/>
<evidence type="ECO:0008006" key="3">
    <source>
        <dbReference type="Google" id="ProtNLM"/>
    </source>
</evidence>
<protein>
    <recommendedName>
        <fullName evidence="3">Periplasmic protein</fullName>
    </recommendedName>
</protein>
<sequence length="145" mass="17685">MRYKMMNRWNVYEPFYIHFNGMSIADIVITDHAKLRWTERIDRKQDGIEHICSYLWHHLRNSTIEAYHEKEKDVYLIEGDMVMVAEFFEMNDEFDLSGNPLYKMVVITFLGKLSTDIGLRDLKTYYSWLRHSRRMTLMKHGRKRR</sequence>
<dbReference type="EMBL" id="SIRE01000003">
    <property type="protein sequence ID" value="TBL81194.1"/>
    <property type="molecule type" value="Genomic_DNA"/>
</dbReference>
<accession>A0A4Q9DVV8</accession>
<evidence type="ECO:0000313" key="2">
    <source>
        <dbReference type="Proteomes" id="UP000293142"/>
    </source>
</evidence>
<gene>
    <name evidence="1" type="ORF">EYB31_03635</name>
</gene>
<keyword evidence="2" id="KW-1185">Reference proteome</keyword>
<organism evidence="1 2">
    <name type="scientific">Paenibacillus thalictri</name>
    <dbReference type="NCBI Taxonomy" id="2527873"/>
    <lineage>
        <taxon>Bacteria</taxon>
        <taxon>Bacillati</taxon>
        <taxon>Bacillota</taxon>
        <taxon>Bacilli</taxon>
        <taxon>Bacillales</taxon>
        <taxon>Paenibacillaceae</taxon>
        <taxon>Paenibacillus</taxon>
    </lineage>
</organism>
<comment type="caution">
    <text evidence="1">The sequence shown here is derived from an EMBL/GenBank/DDBJ whole genome shotgun (WGS) entry which is preliminary data.</text>
</comment>
<dbReference type="RefSeq" id="WP_131011906.1">
    <property type="nucleotide sequence ID" value="NZ_SIRE01000003.1"/>
</dbReference>
<proteinExistence type="predicted"/>
<name>A0A4Q9DVV8_9BACL</name>
<dbReference type="Proteomes" id="UP000293142">
    <property type="component" value="Unassembled WGS sequence"/>
</dbReference>
<dbReference type="OrthoDB" id="2646088at2"/>
<evidence type="ECO:0000313" key="1">
    <source>
        <dbReference type="EMBL" id="TBL81194.1"/>
    </source>
</evidence>